<protein>
    <submittedName>
        <fullName evidence="1">Uncharacterized protein</fullName>
    </submittedName>
</protein>
<name>A0A0L0F4E9_9EUKA</name>
<evidence type="ECO:0000313" key="2">
    <source>
        <dbReference type="Proteomes" id="UP000054560"/>
    </source>
</evidence>
<organism evidence="1 2">
    <name type="scientific">Sphaeroforma arctica JP610</name>
    <dbReference type="NCBI Taxonomy" id="667725"/>
    <lineage>
        <taxon>Eukaryota</taxon>
        <taxon>Ichthyosporea</taxon>
        <taxon>Ichthyophonida</taxon>
        <taxon>Sphaeroforma</taxon>
    </lineage>
</organism>
<evidence type="ECO:0000313" key="1">
    <source>
        <dbReference type="EMBL" id="KNC71496.1"/>
    </source>
</evidence>
<gene>
    <name evidence="1" type="ORF">SARC_15964</name>
</gene>
<dbReference type="RefSeq" id="XP_014145398.1">
    <property type="nucleotide sequence ID" value="XM_014289923.1"/>
</dbReference>
<keyword evidence="2" id="KW-1185">Reference proteome</keyword>
<sequence>AAAKERLVAIPLPSIPASYTEEQRVLFLAGFVSTENILMVWLLGDTIQVG</sequence>
<reference evidence="1 2" key="1">
    <citation type="submission" date="2011-02" db="EMBL/GenBank/DDBJ databases">
        <title>The Genome Sequence of Sphaeroforma arctica JP610.</title>
        <authorList>
            <consortium name="The Broad Institute Genome Sequencing Platform"/>
            <person name="Russ C."/>
            <person name="Cuomo C."/>
            <person name="Young S.K."/>
            <person name="Zeng Q."/>
            <person name="Gargeya S."/>
            <person name="Alvarado L."/>
            <person name="Berlin A."/>
            <person name="Chapman S.B."/>
            <person name="Chen Z."/>
            <person name="Freedman E."/>
            <person name="Gellesch M."/>
            <person name="Goldberg J."/>
            <person name="Griggs A."/>
            <person name="Gujja S."/>
            <person name="Heilman E."/>
            <person name="Heiman D."/>
            <person name="Howarth C."/>
            <person name="Mehta T."/>
            <person name="Neiman D."/>
            <person name="Pearson M."/>
            <person name="Roberts A."/>
            <person name="Saif S."/>
            <person name="Shea T."/>
            <person name="Shenoy N."/>
            <person name="Sisk P."/>
            <person name="Stolte C."/>
            <person name="Sykes S."/>
            <person name="White J."/>
            <person name="Yandava C."/>
            <person name="Burger G."/>
            <person name="Gray M.W."/>
            <person name="Holland P.W.H."/>
            <person name="King N."/>
            <person name="Lang F.B.F."/>
            <person name="Roger A.J."/>
            <person name="Ruiz-Trillo I."/>
            <person name="Haas B."/>
            <person name="Nusbaum C."/>
            <person name="Birren B."/>
        </authorList>
    </citation>
    <scope>NUCLEOTIDE SEQUENCE [LARGE SCALE GENOMIC DNA]</scope>
    <source>
        <strain evidence="1 2">JP610</strain>
    </source>
</reference>
<accession>A0A0L0F4E9</accession>
<proteinExistence type="predicted"/>
<dbReference type="AlphaFoldDB" id="A0A0L0F4E9"/>
<dbReference type="EMBL" id="KQ248686">
    <property type="protein sequence ID" value="KNC71496.1"/>
    <property type="molecule type" value="Genomic_DNA"/>
</dbReference>
<dbReference type="Proteomes" id="UP000054560">
    <property type="component" value="Unassembled WGS sequence"/>
</dbReference>
<dbReference type="GeneID" id="25916468"/>
<feature type="non-terminal residue" evidence="1">
    <location>
        <position position="1"/>
    </location>
</feature>